<evidence type="ECO:0000256" key="2">
    <source>
        <dbReference type="ARBA" id="ARBA00022741"/>
    </source>
</evidence>
<reference evidence="6" key="1">
    <citation type="journal article" date="2021" name="PeerJ">
        <title>Extensive microbial diversity within the chicken gut microbiome revealed by metagenomics and culture.</title>
        <authorList>
            <person name="Gilroy R."/>
            <person name="Ravi A."/>
            <person name="Getino M."/>
            <person name="Pursley I."/>
            <person name="Horton D.L."/>
            <person name="Alikhan N.F."/>
            <person name="Baker D."/>
            <person name="Gharbi K."/>
            <person name="Hall N."/>
            <person name="Watson M."/>
            <person name="Adriaenssens E.M."/>
            <person name="Foster-Nyarko E."/>
            <person name="Jarju S."/>
            <person name="Secka A."/>
            <person name="Antonio M."/>
            <person name="Oren A."/>
            <person name="Chaudhuri R.R."/>
            <person name="La Ragione R."/>
            <person name="Hildebrand F."/>
            <person name="Pallen M.J."/>
        </authorList>
    </citation>
    <scope>NUCLEOTIDE SEQUENCE</scope>
    <source>
        <strain evidence="6">378</strain>
    </source>
</reference>
<gene>
    <name evidence="6" type="ORF">H9847_02185</name>
</gene>
<dbReference type="AlphaFoldDB" id="A0A948TEZ8"/>
<name>A0A948TEZ8_9GAMM</name>
<evidence type="ECO:0000256" key="1">
    <source>
        <dbReference type="ARBA" id="ARBA00010638"/>
    </source>
</evidence>
<comment type="caution">
    <text evidence="6">The sequence shown here is derived from an EMBL/GenBank/DDBJ whole genome shotgun (WGS) entry which is preliminary data.</text>
</comment>
<comment type="cofactor">
    <cofactor evidence="4">
        <name>Mg(2+)</name>
        <dbReference type="ChEBI" id="CHEBI:18420"/>
    </cofactor>
</comment>
<dbReference type="Gene3D" id="3.40.50.10420">
    <property type="entry name" value="NagB/RpiA/CoA transferase-like"/>
    <property type="match status" value="1"/>
</dbReference>
<dbReference type="EC" id="6.3.3.2" evidence="4"/>
<evidence type="ECO:0000313" key="7">
    <source>
        <dbReference type="Proteomes" id="UP000733611"/>
    </source>
</evidence>
<evidence type="ECO:0000256" key="3">
    <source>
        <dbReference type="ARBA" id="ARBA00022840"/>
    </source>
</evidence>
<dbReference type="GO" id="GO:0030272">
    <property type="term" value="F:5-formyltetrahydrofolate cyclo-ligase activity"/>
    <property type="evidence" value="ECO:0007669"/>
    <property type="project" value="UniProtKB-EC"/>
</dbReference>
<reference evidence="6" key="2">
    <citation type="submission" date="2021-04" db="EMBL/GenBank/DDBJ databases">
        <authorList>
            <person name="Gilroy R."/>
        </authorList>
    </citation>
    <scope>NUCLEOTIDE SEQUENCE</scope>
    <source>
        <strain evidence="6">378</strain>
    </source>
</reference>
<keyword evidence="4" id="KW-0460">Magnesium</keyword>
<evidence type="ECO:0000256" key="5">
    <source>
        <dbReference type="SAM" id="MobiDB-lite"/>
    </source>
</evidence>
<dbReference type="EMBL" id="JAHLFE010000041">
    <property type="protein sequence ID" value="MBU3843669.1"/>
    <property type="molecule type" value="Genomic_DNA"/>
</dbReference>
<organism evidence="6 7">
    <name type="scientific">Candidatus Anaerobiospirillum pullicola</name>
    <dbReference type="NCBI Taxonomy" id="2838451"/>
    <lineage>
        <taxon>Bacteria</taxon>
        <taxon>Pseudomonadati</taxon>
        <taxon>Pseudomonadota</taxon>
        <taxon>Gammaproteobacteria</taxon>
        <taxon>Aeromonadales</taxon>
        <taxon>Succinivibrionaceae</taxon>
        <taxon>Anaerobiospirillum</taxon>
    </lineage>
</organism>
<evidence type="ECO:0000256" key="4">
    <source>
        <dbReference type="RuleBase" id="RU361279"/>
    </source>
</evidence>
<dbReference type="InterPro" id="IPR024185">
    <property type="entry name" value="FTHF_cligase-like_sf"/>
</dbReference>
<comment type="similarity">
    <text evidence="1 4">Belongs to the 5-formyltetrahydrofolate cyclo-ligase family.</text>
</comment>
<accession>A0A948TEZ8</accession>
<protein>
    <recommendedName>
        <fullName evidence="4">5-formyltetrahydrofolate cyclo-ligase</fullName>
        <ecNumber evidence="4">6.3.3.2</ecNumber>
    </recommendedName>
</protein>
<dbReference type="InterPro" id="IPR002698">
    <property type="entry name" value="FTHF_cligase"/>
</dbReference>
<dbReference type="GO" id="GO:0009396">
    <property type="term" value="P:folic acid-containing compound biosynthetic process"/>
    <property type="evidence" value="ECO:0007669"/>
    <property type="project" value="TreeGrafter"/>
</dbReference>
<dbReference type="Pfam" id="PF01812">
    <property type="entry name" value="5-FTHF_cyc-lig"/>
    <property type="match status" value="1"/>
</dbReference>
<dbReference type="NCBIfam" id="TIGR02727">
    <property type="entry name" value="MTHFS_bact"/>
    <property type="match status" value="1"/>
</dbReference>
<keyword evidence="3 4" id="KW-0067">ATP-binding</keyword>
<dbReference type="PANTHER" id="PTHR23407">
    <property type="entry name" value="ATPASE INHIBITOR/5-FORMYLTETRAHYDROFOLATE CYCLO-LIGASE"/>
    <property type="match status" value="1"/>
</dbReference>
<dbReference type="PANTHER" id="PTHR23407:SF1">
    <property type="entry name" value="5-FORMYLTETRAHYDROFOLATE CYCLO-LIGASE"/>
    <property type="match status" value="1"/>
</dbReference>
<dbReference type="Proteomes" id="UP000733611">
    <property type="component" value="Unassembled WGS sequence"/>
</dbReference>
<dbReference type="GO" id="GO:0035999">
    <property type="term" value="P:tetrahydrofolate interconversion"/>
    <property type="evidence" value="ECO:0007669"/>
    <property type="project" value="TreeGrafter"/>
</dbReference>
<evidence type="ECO:0000313" key="6">
    <source>
        <dbReference type="EMBL" id="MBU3843669.1"/>
    </source>
</evidence>
<sequence length="257" mass="28598">MSASAPTPHSSTPSAHVHTNQQELQAATTAALAQQGQQADYAAATQAATHGTILTPEAKAAEKTWRAQVRAHMKAQRQALRPEEVTALSQAVQQKVLAHPFLQQARRIASYMSFAGEIDTHELNELLKAHEHVVGLPAIVPEQKGIMEFYRYEGQESLVPNAFKILEPHKDPVTYMAEDSLEVVLVPLVAFNHHTGARIGMGGGFYDRLLKKIRPECLTIGLAYDFQYVEGINIQAWDMPLDEVMTPTHHYLIQRKY</sequence>
<proteinExistence type="inferred from homology"/>
<keyword evidence="6" id="KW-0436">Ligase</keyword>
<keyword evidence="2 4" id="KW-0547">Nucleotide-binding</keyword>
<dbReference type="SUPFAM" id="SSF100950">
    <property type="entry name" value="NagB/RpiA/CoA transferase-like"/>
    <property type="match status" value="1"/>
</dbReference>
<feature type="region of interest" description="Disordered" evidence="5">
    <location>
        <begin position="1"/>
        <end position="31"/>
    </location>
</feature>
<dbReference type="GO" id="GO:0005524">
    <property type="term" value="F:ATP binding"/>
    <property type="evidence" value="ECO:0007669"/>
    <property type="project" value="UniProtKB-KW"/>
</dbReference>
<comment type="catalytic activity">
    <reaction evidence="4">
        <text>(6S)-5-formyl-5,6,7,8-tetrahydrofolate + ATP = (6R)-5,10-methenyltetrahydrofolate + ADP + phosphate</text>
        <dbReference type="Rhea" id="RHEA:10488"/>
        <dbReference type="ChEBI" id="CHEBI:30616"/>
        <dbReference type="ChEBI" id="CHEBI:43474"/>
        <dbReference type="ChEBI" id="CHEBI:57455"/>
        <dbReference type="ChEBI" id="CHEBI:57457"/>
        <dbReference type="ChEBI" id="CHEBI:456216"/>
        <dbReference type="EC" id="6.3.3.2"/>
    </reaction>
</comment>
<keyword evidence="4" id="KW-0479">Metal-binding</keyword>
<dbReference type="GO" id="GO:0046872">
    <property type="term" value="F:metal ion binding"/>
    <property type="evidence" value="ECO:0007669"/>
    <property type="project" value="UniProtKB-KW"/>
</dbReference>
<dbReference type="InterPro" id="IPR037171">
    <property type="entry name" value="NagB/RpiA_transferase-like"/>
</dbReference>